<evidence type="ECO:0000313" key="4">
    <source>
        <dbReference type="Proteomes" id="UP001497623"/>
    </source>
</evidence>
<evidence type="ECO:0000256" key="1">
    <source>
        <dbReference type="SAM" id="Phobius"/>
    </source>
</evidence>
<comment type="caution">
    <text evidence="3">The sequence shown here is derived from an EMBL/GenBank/DDBJ whole genome shotgun (WGS) entry which is preliminary data.</text>
</comment>
<gene>
    <name evidence="3" type="ORF">MNOR_LOCUS8735</name>
</gene>
<keyword evidence="1" id="KW-0472">Membrane</keyword>
<dbReference type="AlphaFoldDB" id="A0AAV2Q5D2"/>
<keyword evidence="1" id="KW-1133">Transmembrane helix</keyword>
<dbReference type="EMBL" id="CAXKWB010004102">
    <property type="protein sequence ID" value="CAL4072070.1"/>
    <property type="molecule type" value="Genomic_DNA"/>
</dbReference>
<proteinExistence type="predicted"/>
<accession>A0AAV2Q5D2</accession>
<evidence type="ECO:0000313" key="3">
    <source>
        <dbReference type="EMBL" id="CAL4072070.1"/>
    </source>
</evidence>
<keyword evidence="1" id="KW-0812">Transmembrane</keyword>
<organism evidence="3 4">
    <name type="scientific">Meganyctiphanes norvegica</name>
    <name type="common">Northern krill</name>
    <name type="synonym">Thysanopoda norvegica</name>
    <dbReference type="NCBI Taxonomy" id="48144"/>
    <lineage>
        <taxon>Eukaryota</taxon>
        <taxon>Metazoa</taxon>
        <taxon>Ecdysozoa</taxon>
        <taxon>Arthropoda</taxon>
        <taxon>Crustacea</taxon>
        <taxon>Multicrustacea</taxon>
        <taxon>Malacostraca</taxon>
        <taxon>Eumalacostraca</taxon>
        <taxon>Eucarida</taxon>
        <taxon>Euphausiacea</taxon>
        <taxon>Euphausiidae</taxon>
        <taxon>Meganyctiphanes</taxon>
    </lineage>
</organism>
<keyword evidence="4" id="KW-1185">Reference proteome</keyword>
<feature type="chain" id="PRO_5043741097" evidence="2">
    <location>
        <begin position="24"/>
        <end position="203"/>
    </location>
</feature>
<feature type="transmembrane region" description="Helical" evidence="1">
    <location>
        <begin position="40"/>
        <end position="62"/>
    </location>
</feature>
<reference evidence="3 4" key="1">
    <citation type="submission" date="2024-05" db="EMBL/GenBank/DDBJ databases">
        <authorList>
            <person name="Wallberg A."/>
        </authorList>
    </citation>
    <scope>NUCLEOTIDE SEQUENCE [LARGE SCALE GENOMIC DNA]</scope>
</reference>
<dbReference type="Proteomes" id="UP001497623">
    <property type="component" value="Unassembled WGS sequence"/>
</dbReference>
<sequence length="203" mass="22200">KMMHLSLSARVCLCSTVLVVATADLSVAAGATALTFTASYSALAVIGALKFLAAKLLLLSVVRSGRSNQSYGYNNGYYGSGHGSHRYRRSTMDNEVDHVFGSLRSIDLYGCGLRLVCELEQKNYSDLQDEERLVISLFGRNPAPPSYLSLRSPRTAYDYAAWMGATKMRSCGDLFNKCPLTAQQMIAQFRLATAHDNTGHLNL</sequence>
<evidence type="ECO:0000256" key="2">
    <source>
        <dbReference type="SAM" id="SignalP"/>
    </source>
</evidence>
<feature type="signal peptide" evidence="2">
    <location>
        <begin position="1"/>
        <end position="23"/>
    </location>
</feature>
<feature type="non-terminal residue" evidence="3">
    <location>
        <position position="1"/>
    </location>
</feature>
<keyword evidence="2" id="KW-0732">Signal</keyword>
<protein>
    <submittedName>
        <fullName evidence="3">Uncharacterized protein</fullName>
    </submittedName>
</protein>
<name>A0AAV2Q5D2_MEGNR</name>